<gene>
    <name evidence="7" type="ORF">BASA50_008116</name>
</gene>
<dbReference type="PROSITE" id="PS00856">
    <property type="entry name" value="GUANYLATE_KINASE_1"/>
    <property type="match status" value="1"/>
</dbReference>
<dbReference type="InterPro" id="IPR008144">
    <property type="entry name" value="Guanylate_kin-like_dom"/>
</dbReference>
<evidence type="ECO:0000256" key="1">
    <source>
        <dbReference type="ARBA" id="ARBA00005790"/>
    </source>
</evidence>
<proteinExistence type="inferred from homology"/>
<dbReference type="SUPFAM" id="SSF52058">
    <property type="entry name" value="L domain-like"/>
    <property type="match status" value="1"/>
</dbReference>
<dbReference type="EMBL" id="JAFCIX010000379">
    <property type="protein sequence ID" value="KAH6592501.1"/>
    <property type="molecule type" value="Genomic_DNA"/>
</dbReference>
<keyword evidence="8" id="KW-1185">Reference proteome</keyword>
<dbReference type="InterPro" id="IPR027417">
    <property type="entry name" value="P-loop_NTPase"/>
</dbReference>
<dbReference type="Proteomes" id="UP001648503">
    <property type="component" value="Unassembled WGS sequence"/>
</dbReference>
<dbReference type="PROSITE" id="PS50052">
    <property type="entry name" value="GUANYLATE_KINASE_2"/>
    <property type="match status" value="1"/>
</dbReference>
<name>A0ABQ8F892_9FUNG</name>
<dbReference type="PROSITE" id="PS51450">
    <property type="entry name" value="LRR"/>
    <property type="match status" value="7"/>
</dbReference>
<organism evidence="7 8">
    <name type="scientific">Batrachochytrium salamandrivorans</name>
    <dbReference type="NCBI Taxonomy" id="1357716"/>
    <lineage>
        <taxon>Eukaryota</taxon>
        <taxon>Fungi</taxon>
        <taxon>Fungi incertae sedis</taxon>
        <taxon>Chytridiomycota</taxon>
        <taxon>Chytridiomycota incertae sedis</taxon>
        <taxon>Chytridiomycetes</taxon>
        <taxon>Rhizophydiales</taxon>
        <taxon>Rhizophydiales incertae sedis</taxon>
        <taxon>Batrachochytrium</taxon>
    </lineage>
</organism>
<dbReference type="SMART" id="SM00072">
    <property type="entry name" value="GuKc"/>
    <property type="match status" value="1"/>
</dbReference>
<dbReference type="Gene3D" id="3.40.50.300">
    <property type="entry name" value="P-loop containing nucleotide triphosphate hydrolases"/>
    <property type="match status" value="1"/>
</dbReference>
<dbReference type="SMART" id="SM00365">
    <property type="entry name" value="LRR_SD22"/>
    <property type="match status" value="4"/>
</dbReference>
<evidence type="ECO:0000313" key="8">
    <source>
        <dbReference type="Proteomes" id="UP001648503"/>
    </source>
</evidence>
<dbReference type="InterPro" id="IPR032675">
    <property type="entry name" value="LRR_dom_sf"/>
</dbReference>
<dbReference type="PANTHER" id="PTHR23117:SF13">
    <property type="entry name" value="GUANYLATE KINASE"/>
    <property type="match status" value="1"/>
</dbReference>
<keyword evidence="4" id="KW-0677">Repeat</keyword>
<dbReference type="Pfam" id="PF13855">
    <property type="entry name" value="LRR_8"/>
    <property type="match status" value="1"/>
</dbReference>
<keyword evidence="3" id="KW-0808">Transferase</keyword>
<reference evidence="7 8" key="1">
    <citation type="submission" date="2021-02" db="EMBL/GenBank/DDBJ databases">
        <title>Variation within the Batrachochytrium salamandrivorans European outbreak.</title>
        <authorList>
            <person name="Kelly M."/>
            <person name="Pasmans F."/>
            <person name="Shea T.P."/>
            <person name="Munoz J.F."/>
            <person name="Carranza S."/>
            <person name="Cuomo C.A."/>
            <person name="Martel A."/>
        </authorList>
    </citation>
    <scope>NUCLEOTIDE SEQUENCE [LARGE SCALE GENOMIC DNA]</scope>
    <source>
        <strain evidence="7 8">AMFP18/2</strain>
    </source>
</reference>
<keyword evidence="5" id="KW-0418">Kinase</keyword>
<comment type="similarity">
    <text evidence="1">Belongs to the guanylate kinase family.</text>
</comment>
<evidence type="ECO:0000256" key="2">
    <source>
        <dbReference type="ARBA" id="ARBA00022614"/>
    </source>
</evidence>
<comment type="caution">
    <text evidence="7">The sequence shown here is derived from an EMBL/GenBank/DDBJ whole genome shotgun (WGS) entry which is preliminary data.</text>
</comment>
<dbReference type="Pfam" id="PF00625">
    <property type="entry name" value="Guanylate_kin"/>
    <property type="match status" value="1"/>
</dbReference>
<accession>A0ABQ8F892</accession>
<evidence type="ECO:0000259" key="6">
    <source>
        <dbReference type="PROSITE" id="PS50052"/>
    </source>
</evidence>
<evidence type="ECO:0000313" key="7">
    <source>
        <dbReference type="EMBL" id="KAH6592501.1"/>
    </source>
</evidence>
<evidence type="ECO:0000256" key="5">
    <source>
        <dbReference type="ARBA" id="ARBA00022777"/>
    </source>
</evidence>
<dbReference type="PANTHER" id="PTHR23117">
    <property type="entry name" value="GUANYLATE KINASE-RELATED"/>
    <property type="match status" value="1"/>
</dbReference>
<evidence type="ECO:0000256" key="3">
    <source>
        <dbReference type="ARBA" id="ARBA00022679"/>
    </source>
</evidence>
<dbReference type="InterPro" id="IPR020590">
    <property type="entry name" value="Guanylate_kinase_CS"/>
</dbReference>
<dbReference type="Pfam" id="PF12799">
    <property type="entry name" value="LRR_4"/>
    <property type="match status" value="1"/>
</dbReference>
<feature type="domain" description="Guanylate kinase-like" evidence="6">
    <location>
        <begin position="441"/>
        <end position="672"/>
    </location>
</feature>
<protein>
    <recommendedName>
        <fullName evidence="6">Guanylate kinase-like domain-containing protein</fullName>
    </recommendedName>
</protein>
<dbReference type="CDD" id="cd00071">
    <property type="entry name" value="GMPK"/>
    <property type="match status" value="1"/>
</dbReference>
<dbReference type="InterPro" id="IPR008145">
    <property type="entry name" value="GK/Ca_channel_bsu"/>
</dbReference>
<dbReference type="SUPFAM" id="SSF52540">
    <property type="entry name" value="P-loop containing nucleoside triphosphate hydrolases"/>
    <property type="match status" value="1"/>
</dbReference>
<dbReference type="InterPro" id="IPR001611">
    <property type="entry name" value="Leu-rich_rpt"/>
</dbReference>
<keyword evidence="2" id="KW-0433">Leucine-rich repeat</keyword>
<evidence type="ECO:0000256" key="4">
    <source>
        <dbReference type="ARBA" id="ARBA00022737"/>
    </source>
</evidence>
<dbReference type="InterPro" id="IPR025875">
    <property type="entry name" value="Leu-rich_rpt_4"/>
</dbReference>
<sequence length="685" mass="77179">MRNAIAVHPTVSLLTTTSVPSISTLSAVAQSQVPTPSRSKENIFTVSMLRLSSDNSDGLNEGVILSDTSVSNSNTTMSVLPSKTHRTHIASESDETQELIDGCNEEMENLSIPFYMFERGLSHIGPAPVGRMLVYLKLSIKFSDLNDISALRKYPYIQNLELQGNNISDISALGNMRYLVQLDLSSNQLKDVLSFDPPPYNLQQVDLSRNQIVKIGDLSAHRFLKYLNLDHNCIQEISEISNCRYLRHLCLANNAITSIHQLANLPLQILDVRCNRITSLEGIETLTELEQLHLGMNQVSTIANLKNHPSLRLLDIEDNQISSIDQLLILQTLPLFHEARFLKNPFTCQSLEFWLPTDRVVPMHANAYYPPSYRLRTLFLLQKLTILDSMPISPNEKIASINTYDPVDNVVISIQHAHMEKKQAQRHCRIKAEELMRAQRLRPVVLCGPNGAGKRTLTSRLLKEFPHIYGLTVSHTTRRPRSGEEDGVHYHFVSHSEMKKLNDEGKFIEAVKLFGNMYGTTMDAVDKVTEEGKICIMDLELEGVLALRKSHLNPRFIYVTTPNMTVLQARLQARLDTPATKTAPVDVEIKSQVEKASQGEDGTVAHDLNQSVVVLTTEGAIPDIRGPVESEVNLWLAKAKNTNEGYNKSTFDFTVVNDNLERAYEELKEYCLGVYWKDFEAEEQE</sequence>
<dbReference type="Gene3D" id="3.80.10.10">
    <property type="entry name" value="Ribonuclease Inhibitor"/>
    <property type="match status" value="2"/>
</dbReference>